<evidence type="ECO:0000256" key="2">
    <source>
        <dbReference type="ARBA" id="ARBA00022692"/>
    </source>
</evidence>
<name>A0A502G3H9_9SPHN</name>
<feature type="transmembrane region" description="Helical" evidence="5">
    <location>
        <begin position="84"/>
        <end position="103"/>
    </location>
</feature>
<feature type="transmembrane region" description="Helical" evidence="5">
    <location>
        <begin position="175"/>
        <end position="193"/>
    </location>
</feature>
<dbReference type="PROSITE" id="PS50850">
    <property type="entry name" value="MFS"/>
    <property type="match status" value="1"/>
</dbReference>
<dbReference type="PANTHER" id="PTHR11662">
    <property type="entry name" value="SOLUTE CARRIER FAMILY 17"/>
    <property type="match status" value="1"/>
</dbReference>
<keyword evidence="8" id="KW-1185">Reference proteome</keyword>
<feature type="transmembrane region" description="Helical" evidence="5">
    <location>
        <begin position="397"/>
        <end position="416"/>
    </location>
</feature>
<protein>
    <submittedName>
        <fullName evidence="7">MFS transporter</fullName>
    </submittedName>
</protein>
<dbReference type="InterPro" id="IPR020846">
    <property type="entry name" value="MFS_dom"/>
</dbReference>
<dbReference type="CDD" id="cd17319">
    <property type="entry name" value="MFS_ExuT_GudP_like"/>
    <property type="match status" value="1"/>
</dbReference>
<comment type="caution">
    <text evidence="7">The sequence shown here is derived from an EMBL/GenBank/DDBJ whole genome shotgun (WGS) entry which is preliminary data.</text>
</comment>
<dbReference type="GO" id="GO:0016020">
    <property type="term" value="C:membrane"/>
    <property type="evidence" value="ECO:0007669"/>
    <property type="project" value="UniProtKB-SubCell"/>
</dbReference>
<accession>A0A502G3H9</accession>
<dbReference type="RefSeq" id="WP_140847681.1">
    <property type="nucleotide sequence ID" value="NZ_RCZC01000001.1"/>
</dbReference>
<keyword evidence="4 5" id="KW-0472">Membrane</keyword>
<dbReference type="PANTHER" id="PTHR11662:SF285">
    <property type="entry name" value="HEXURONATE TRANSPORTER"/>
    <property type="match status" value="1"/>
</dbReference>
<evidence type="ECO:0000313" key="8">
    <source>
        <dbReference type="Proteomes" id="UP000319931"/>
    </source>
</evidence>
<gene>
    <name evidence="7" type="ORF">EAH76_02630</name>
</gene>
<dbReference type="SUPFAM" id="SSF103473">
    <property type="entry name" value="MFS general substrate transporter"/>
    <property type="match status" value="1"/>
</dbReference>
<dbReference type="InterPro" id="IPR000849">
    <property type="entry name" value="Sugar_P_transporter"/>
</dbReference>
<dbReference type="InterPro" id="IPR036259">
    <property type="entry name" value="MFS_trans_sf"/>
</dbReference>
<proteinExistence type="predicted"/>
<feature type="transmembrane region" description="Helical" evidence="5">
    <location>
        <begin position="56"/>
        <end position="77"/>
    </location>
</feature>
<evidence type="ECO:0000256" key="5">
    <source>
        <dbReference type="SAM" id="Phobius"/>
    </source>
</evidence>
<dbReference type="GO" id="GO:0015134">
    <property type="term" value="F:hexuronate transmembrane transporter activity"/>
    <property type="evidence" value="ECO:0007669"/>
    <property type="project" value="TreeGrafter"/>
</dbReference>
<dbReference type="PIRSF" id="PIRSF002808">
    <property type="entry name" value="Hexose_phosphate_transp"/>
    <property type="match status" value="1"/>
</dbReference>
<evidence type="ECO:0000256" key="4">
    <source>
        <dbReference type="ARBA" id="ARBA00023136"/>
    </source>
</evidence>
<feature type="domain" description="Major facilitator superfamily (MFS) profile" evidence="6">
    <location>
        <begin position="19"/>
        <end position="420"/>
    </location>
</feature>
<feature type="transmembrane region" description="Helical" evidence="5">
    <location>
        <begin position="272"/>
        <end position="296"/>
    </location>
</feature>
<reference evidence="7 8" key="1">
    <citation type="journal article" date="2019" name="Environ. Microbiol.">
        <title>Species interactions and distinct microbial communities in high Arctic permafrost affected cryosols are associated with the CH4 and CO2 gas fluxes.</title>
        <authorList>
            <person name="Altshuler I."/>
            <person name="Hamel J."/>
            <person name="Turney S."/>
            <person name="Magnuson E."/>
            <person name="Levesque R."/>
            <person name="Greer C."/>
            <person name="Whyte L.G."/>
        </authorList>
    </citation>
    <scope>NUCLEOTIDE SEQUENCE [LARGE SCALE GENOMIC DNA]</scope>
    <source>
        <strain evidence="7 8">E6.1</strain>
    </source>
</reference>
<dbReference type="InterPro" id="IPR011701">
    <property type="entry name" value="MFS"/>
</dbReference>
<dbReference type="OrthoDB" id="9794076at2"/>
<evidence type="ECO:0000259" key="6">
    <source>
        <dbReference type="PROSITE" id="PS50850"/>
    </source>
</evidence>
<keyword evidence="3 5" id="KW-1133">Transmembrane helix</keyword>
<evidence type="ECO:0000313" key="7">
    <source>
        <dbReference type="EMBL" id="TPG56458.1"/>
    </source>
</evidence>
<evidence type="ECO:0000256" key="3">
    <source>
        <dbReference type="ARBA" id="ARBA00022989"/>
    </source>
</evidence>
<feature type="transmembrane region" description="Helical" evidence="5">
    <location>
        <begin position="308"/>
        <end position="326"/>
    </location>
</feature>
<dbReference type="EMBL" id="RCZC01000001">
    <property type="protein sequence ID" value="TPG56458.1"/>
    <property type="molecule type" value="Genomic_DNA"/>
</dbReference>
<feature type="transmembrane region" description="Helical" evidence="5">
    <location>
        <begin position="149"/>
        <end position="169"/>
    </location>
</feature>
<dbReference type="Proteomes" id="UP000319931">
    <property type="component" value="Unassembled WGS sequence"/>
</dbReference>
<feature type="transmembrane region" description="Helical" evidence="5">
    <location>
        <begin position="332"/>
        <end position="354"/>
    </location>
</feature>
<sequence length="429" mass="46098">MALRIAGRGWRDVPLRWKLIGLVTLGTILNYLARSTLSVAAPRLKTEFGMTTEDYSWVVLAFQASYTIMQTVAGGVLDALGTRLGFFLFAVGWALANMAHALATGWPSLAVFRALLGASEAAAIPAGAKTVSEWFPPRERPLATSVFQMGTSVGNMIAPPLVAFCILAWNWQAAFIVTGGLSLIWALLWYWSYRSPADHPRLSPAERAAITAAREEDVDAKPATRKDLLRSRAFWGIAVPRFLAEPAWQTFNFFIPLYLVSVWHLDLKSIALWAWMPFLAADFGSLAAGVLPTWLMKRGVPLVASRKVTMTVGALCMIGPACIGLAGSPGVAIILFCVGGFAHQMLSGALITLCADMFDSRTVGTASGMVGTSAWIGGMLFTLLIGQSADAFGYDPLFAALAALDLLAAAVLWSLLRAKPRASVEIQKG</sequence>
<dbReference type="Pfam" id="PF07690">
    <property type="entry name" value="MFS_1"/>
    <property type="match status" value="2"/>
</dbReference>
<dbReference type="Gene3D" id="1.20.1250.20">
    <property type="entry name" value="MFS general substrate transporter like domains"/>
    <property type="match status" value="2"/>
</dbReference>
<dbReference type="InterPro" id="IPR050382">
    <property type="entry name" value="MFS_Na/Anion_cotransporter"/>
</dbReference>
<dbReference type="AlphaFoldDB" id="A0A502G3H9"/>
<feature type="transmembrane region" description="Helical" evidence="5">
    <location>
        <begin position="366"/>
        <end position="385"/>
    </location>
</feature>
<keyword evidence="2 5" id="KW-0812">Transmembrane</keyword>
<organism evidence="7 8">
    <name type="scientific">Sphingomonas glacialis</name>
    <dbReference type="NCBI Taxonomy" id="658225"/>
    <lineage>
        <taxon>Bacteria</taxon>
        <taxon>Pseudomonadati</taxon>
        <taxon>Pseudomonadota</taxon>
        <taxon>Alphaproteobacteria</taxon>
        <taxon>Sphingomonadales</taxon>
        <taxon>Sphingomonadaceae</taxon>
        <taxon>Sphingomonas</taxon>
    </lineage>
</organism>
<comment type="subcellular location">
    <subcellularLocation>
        <location evidence="1">Membrane</location>
        <topology evidence="1">Multi-pass membrane protein</topology>
    </subcellularLocation>
</comment>
<evidence type="ECO:0000256" key="1">
    <source>
        <dbReference type="ARBA" id="ARBA00004141"/>
    </source>
</evidence>